<accession>G7KM66</accession>
<evidence type="ECO:0000313" key="3">
    <source>
        <dbReference type="Proteomes" id="UP000002051"/>
    </source>
</evidence>
<dbReference type="HOGENOM" id="CLU_1909812_0_0_1"/>
<dbReference type="PaxDb" id="3880-AES76587"/>
<reference evidence="1 3" key="1">
    <citation type="journal article" date="2011" name="Nature">
        <title>The Medicago genome provides insight into the evolution of rhizobial symbioses.</title>
        <authorList>
            <person name="Young N.D."/>
            <person name="Debelle F."/>
            <person name="Oldroyd G.E."/>
            <person name="Geurts R."/>
            <person name="Cannon S.B."/>
            <person name="Udvardi M.K."/>
            <person name="Benedito V.A."/>
            <person name="Mayer K.F."/>
            <person name="Gouzy J."/>
            <person name="Schoof H."/>
            <person name="Van de Peer Y."/>
            <person name="Proost S."/>
            <person name="Cook D.R."/>
            <person name="Meyers B.C."/>
            <person name="Spannagl M."/>
            <person name="Cheung F."/>
            <person name="De Mita S."/>
            <person name="Krishnakumar V."/>
            <person name="Gundlach H."/>
            <person name="Zhou S."/>
            <person name="Mudge J."/>
            <person name="Bharti A.K."/>
            <person name="Murray J.D."/>
            <person name="Naoumkina M.A."/>
            <person name="Rosen B."/>
            <person name="Silverstein K.A."/>
            <person name="Tang H."/>
            <person name="Rombauts S."/>
            <person name="Zhao P.X."/>
            <person name="Zhou P."/>
            <person name="Barbe V."/>
            <person name="Bardou P."/>
            <person name="Bechner M."/>
            <person name="Bellec A."/>
            <person name="Berger A."/>
            <person name="Berges H."/>
            <person name="Bidwell S."/>
            <person name="Bisseling T."/>
            <person name="Choisne N."/>
            <person name="Couloux A."/>
            <person name="Denny R."/>
            <person name="Deshpande S."/>
            <person name="Dai X."/>
            <person name="Doyle J.J."/>
            <person name="Dudez A.M."/>
            <person name="Farmer A.D."/>
            <person name="Fouteau S."/>
            <person name="Franken C."/>
            <person name="Gibelin C."/>
            <person name="Gish J."/>
            <person name="Goldstein S."/>
            <person name="Gonzalez A.J."/>
            <person name="Green P.J."/>
            <person name="Hallab A."/>
            <person name="Hartog M."/>
            <person name="Hua A."/>
            <person name="Humphray S.J."/>
            <person name="Jeong D.H."/>
            <person name="Jing Y."/>
            <person name="Jocker A."/>
            <person name="Kenton S.M."/>
            <person name="Kim D.J."/>
            <person name="Klee K."/>
            <person name="Lai H."/>
            <person name="Lang C."/>
            <person name="Lin S."/>
            <person name="Macmil S.L."/>
            <person name="Magdelenat G."/>
            <person name="Matthews L."/>
            <person name="McCorrison J."/>
            <person name="Monaghan E.L."/>
            <person name="Mun J.H."/>
            <person name="Najar F.Z."/>
            <person name="Nicholson C."/>
            <person name="Noirot C."/>
            <person name="O'Bleness M."/>
            <person name="Paule C.R."/>
            <person name="Poulain J."/>
            <person name="Prion F."/>
            <person name="Qin B."/>
            <person name="Qu C."/>
            <person name="Retzel E.F."/>
            <person name="Riddle C."/>
            <person name="Sallet E."/>
            <person name="Samain S."/>
            <person name="Samson N."/>
            <person name="Sanders I."/>
            <person name="Saurat O."/>
            <person name="Scarpelli C."/>
            <person name="Schiex T."/>
            <person name="Segurens B."/>
            <person name="Severin A.J."/>
            <person name="Sherrier D.J."/>
            <person name="Shi R."/>
            <person name="Sims S."/>
            <person name="Singer S.R."/>
            <person name="Sinharoy S."/>
            <person name="Sterck L."/>
            <person name="Viollet A."/>
            <person name="Wang B.B."/>
            <person name="Wang K."/>
            <person name="Wang M."/>
            <person name="Wang X."/>
            <person name="Warfsmann J."/>
            <person name="Weissenbach J."/>
            <person name="White D.D."/>
            <person name="White J.D."/>
            <person name="Wiley G.B."/>
            <person name="Wincker P."/>
            <person name="Xing Y."/>
            <person name="Yang L."/>
            <person name="Yao Z."/>
            <person name="Ying F."/>
            <person name="Zhai J."/>
            <person name="Zhou L."/>
            <person name="Zuber A."/>
            <person name="Denarie J."/>
            <person name="Dixon R.A."/>
            <person name="May G.D."/>
            <person name="Schwartz D.C."/>
            <person name="Rogers J."/>
            <person name="Quetier F."/>
            <person name="Town C.D."/>
            <person name="Roe B.A."/>
        </authorList>
    </citation>
    <scope>NUCLEOTIDE SEQUENCE [LARGE SCALE GENOMIC DNA]</scope>
    <source>
        <strain evidence="1">A17</strain>
        <strain evidence="2 3">cv. Jemalong A17</strain>
    </source>
</reference>
<evidence type="ECO:0000313" key="2">
    <source>
        <dbReference type="EnsemblPlants" id="AES76587"/>
    </source>
</evidence>
<organism evidence="1 3">
    <name type="scientific">Medicago truncatula</name>
    <name type="common">Barrel medic</name>
    <name type="synonym">Medicago tribuloides</name>
    <dbReference type="NCBI Taxonomy" id="3880"/>
    <lineage>
        <taxon>Eukaryota</taxon>
        <taxon>Viridiplantae</taxon>
        <taxon>Streptophyta</taxon>
        <taxon>Embryophyta</taxon>
        <taxon>Tracheophyta</taxon>
        <taxon>Spermatophyta</taxon>
        <taxon>Magnoliopsida</taxon>
        <taxon>eudicotyledons</taxon>
        <taxon>Gunneridae</taxon>
        <taxon>Pentapetalae</taxon>
        <taxon>rosids</taxon>
        <taxon>fabids</taxon>
        <taxon>Fabales</taxon>
        <taxon>Fabaceae</taxon>
        <taxon>Papilionoideae</taxon>
        <taxon>50 kb inversion clade</taxon>
        <taxon>NPAAA clade</taxon>
        <taxon>Hologalegina</taxon>
        <taxon>IRL clade</taxon>
        <taxon>Trifolieae</taxon>
        <taxon>Medicago</taxon>
    </lineage>
</organism>
<protein>
    <submittedName>
        <fullName evidence="1 2">Uncharacterized protein</fullName>
    </submittedName>
</protein>
<evidence type="ECO:0000313" key="1">
    <source>
        <dbReference type="EMBL" id="AES76587.1"/>
    </source>
</evidence>
<dbReference type="EnsemblPlants" id="AES76587">
    <property type="protein sequence ID" value="AES76587"/>
    <property type="gene ID" value="MTR_6g082040"/>
</dbReference>
<reference evidence="2" key="3">
    <citation type="submission" date="2015-04" db="UniProtKB">
        <authorList>
            <consortium name="EnsemblPlants"/>
        </authorList>
    </citation>
    <scope>IDENTIFICATION</scope>
    <source>
        <strain evidence="2">cv. Jemalong A17</strain>
    </source>
</reference>
<reference evidence="1 3" key="2">
    <citation type="journal article" date="2014" name="BMC Genomics">
        <title>An improved genome release (version Mt4.0) for the model legume Medicago truncatula.</title>
        <authorList>
            <person name="Tang H."/>
            <person name="Krishnakumar V."/>
            <person name="Bidwell S."/>
            <person name="Rosen B."/>
            <person name="Chan A."/>
            <person name="Zhou S."/>
            <person name="Gentzbittel L."/>
            <person name="Childs K.L."/>
            <person name="Yandell M."/>
            <person name="Gundlach H."/>
            <person name="Mayer K.F."/>
            <person name="Schwartz D.C."/>
            <person name="Town C.D."/>
        </authorList>
    </citation>
    <scope>GENOME REANNOTATION</scope>
    <source>
        <strain evidence="2 3">cv. Jemalong A17</strain>
    </source>
</reference>
<gene>
    <name evidence="1" type="ordered locus">MTR_6g082040</name>
</gene>
<dbReference type="Proteomes" id="UP000002051">
    <property type="component" value="Chromosome 6"/>
</dbReference>
<name>G7KM66_MEDTR</name>
<dbReference type="EMBL" id="CM001222">
    <property type="protein sequence ID" value="AES76587.1"/>
    <property type="molecule type" value="Genomic_DNA"/>
</dbReference>
<sequence>MEKGKTNKLSNLLPKDLEESTNSENSLLWREVQIVNVVNGSKFVVSNLTSQLDEFWVHDICSSFGQGIIFIKNLNPLRVWGRGEDTRTHLGWGLGSIIHPRRGTGRGTGFYQGIGFGDGVGKNRPRSAPVPCL</sequence>
<dbReference type="AlphaFoldDB" id="G7KM66"/>
<keyword evidence="3" id="KW-1185">Reference proteome</keyword>
<proteinExistence type="predicted"/>